<dbReference type="InterPro" id="IPR012171">
    <property type="entry name" value="Fatty_acid_desaturase"/>
</dbReference>
<keyword evidence="3" id="KW-1185">Reference proteome</keyword>
<proteinExistence type="predicted"/>
<evidence type="ECO:0000259" key="1">
    <source>
        <dbReference type="Pfam" id="PF00487"/>
    </source>
</evidence>
<feature type="domain" description="Fatty acid desaturase" evidence="1">
    <location>
        <begin position="79"/>
        <end position="318"/>
    </location>
</feature>
<evidence type="ECO:0000313" key="3">
    <source>
        <dbReference type="Proteomes" id="UP000194127"/>
    </source>
</evidence>
<dbReference type="Pfam" id="PF00487">
    <property type="entry name" value="FA_desaturase"/>
    <property type="match status" value="1"/>
</dbReference>
<organism evidence="2 3">
    <name type="scientific">Postia placenta MAD-698-R-SB12</name>
    <dbReference type="NCBI Taxonomy" id="670580"/>
    <lineage>
        <taxon>Eukaryota</taxon>
        <taxon>Fungi</taxon>
        <taxon>Dikarya</taxon>
        <taxon>Basidiomycota</taxon>
        <taxon>Agaricomycotina</taxon>
        <taxon>Agaricomycetes</taxon>
        <taxon>Polyporales</taxon>
        <taxon>Adustoporiaceae</taxon>
        <taxon>Rhodonia</taxon>
    </lineage>
</organism>
<dbReference type="GO" id="GO:0008610">
    <property type="term" value="P:lipid biosynthetic process"/>
    <property type="evidence" value="ECO:0007669"/>
    <property type="project" value="UniProtKB-ARBA"/>
</dbReference>
<dbReference type="GO" id="GO:0016020">
    <property type="term" value="C:membrane"/>
    <property type="evidence" value="ECO:0007669"/>
    <property type="project" value="TreeGrafter"/>
</dbReference>
<name>A0A1X6MT65_9APHY</name>
<reference evidence="2 3" key="1">
    <citation type="submission" date="2017-04" db="EMBL/GenBank/DDBJ databases">
        <title>Genome Sequence of the Model Brown-Rot Fungus Postia placenta SB12.</title>
        <authorList>
            <consortium name="DOE Joint Genome Institute"/>
            <person name="Gaskell J."/>
            <person name="Kersten P."/>
            <person name="Larrondo L.F."/>
            <person name="Canessa P."/>
            <person name="Martinez D."/>
            <person name="Hibbett D."/>
            <person name="Schmoll M."/>
            <person name="Kubicek C.P."/>
            <person name="Martinez A.T."/>
            <person name="Yadav J."/>
            <person name="Master E."/>
            <person name="Magnuson J.K."/>
            <person name="James T."/>
            <person name="Yaver D."/>
            <person name="Berka R."/>
            <person name="Labutti K."/>
            <person name="Lipzen A."/>
            <person name="Aerts A."/>
            <person name="Barry K."/>
            <person name="Henrissat B."/>
            <person name="Blanchette R."/>
            <person name="Grigoriev I."/>
            <person name="Cullen D."/>
        </authorList>
    </citation>
    <scope>NUCLEOTIDE SEQUENCE [LARGE SCALE GENOMIC DNA]</scope>
    <source>
        <strain evidence="2 3">MAD-698-R-SB12</strain>
    </source>
</reference>
<evidence type="ECO:0000313" key="2">
    <source>
        <dbReference type="EMBL" id="OSX59416.1"/>
    </source>
</evidence>
<dbReference type="AlphaFoldDB" id="A0A1X6MT65"/>
<sequence length="340" mass="39331">MSTTVTITSTENDSVSESIVPPEHVSVLEQLRDFRQKIPRELLAKYERPTTTLAVSQIFGDWLAAIIGWQAYVWRPNAWTFTFALLLMAWSQRGISNLAHDCNHYNLFKRRILNDVVGDLFLAPAHMSTVRLQRKAHTAHHHYLGTKDDPDHGLHNETSLKHYRNGRFDHKTIPSLFLYDLLDPVLFYYNAVGSFFEAPGLLIGWWTAVALLAGFFEPQLSFSPVPFGWRFLALWHGARCTITYAIYVLREIIDHSGLPSTTILEFTRTSPCCRLLQKFLQPHDDNYHLLHHLLPRVPMGHLHELHEWLVANVKEYETANRYTSYFTGDDALFLQTIHCY</sequence>
<gene>
    <name evidence="2" type="ORF">POSPLADRAFT_1059603</name>
</gene>
<dbReference type="EMBL" id="KZ110602">
    <property type="protein sequence ID" value="OSX59416.1"/>
    <property type="molecule type" value="Genomic_DNA"/>
</dbReference>
<dbReference type="OrthoDB" id="10036481at2759"/>
<dbReference type="RefSeq" id="XP_024336210.1">
    <property type="nucleotide sequence ID" value="XM_024481177.1"/>
</dbReference>
<dbReference type="PANTHER" id="PTHR19353:SF19">
    <property type="entry name" value="DELTA(5) FATTY ACID DESATURASE C-RELATED"/>
    <property type="match status" value="1"/>
</dbReference>
<accession>A0A1X6MT65</accession>
<dbReference type="GeneID" id="36326127"/>
<dbReference type="InterPro" id="IPR005804">
    <property type="entry name" value="FA_desaturase_dom"/>
</dbReference>
<dbReference type="GO" id="GO:0016717">
    <property type="term" value="F:oxidoreductase activity, acting on paired donors, with oxidation of a pair of donors resulting in the reduction of molecular oxygen to two molecules of water"/>
    <property type="evidence" value="ECO:0007669"/>
    <property type="project" value="TreeGrafter"/>
</dbReference>
<dbReference type="PANTHER" id="PTHR19353">
    <property type="entry name" value="FATTY ACID DESATURASE 2"/>
    <property type="match status" value="1"/>
</dbReference>
<dbReference type="Proteomes" id="UP000194127">
    <property type="component" value="Unassembled WGS sequence"/>
</dbReference>
<protein>
    <recommendedName>
        <fullName evidence="1">Fatty acid desaturase domain-containing protein</fullName>
    </recommendedName>
</protein>